<keyword evidence="2" id="KW-1185">Reference proteome</keyword>
<evidence type="ECO:0000313" key="2">
    <source>
        <dbReference type="Proteomes" id="UP000268350"/>
    </source>
</evidence>
<dbReference type="OrthoDB" id="10038993at2759"/>
<name>A0A3B0JMU6_DROGU</name>
<gene>
    <name evidence="1" type="ORF">DGUA_6G014016</name>
</gene>
<evidence type="ECO:0000313" key="1">
    <source>
        <dbReference type="EMBL" id="SPP82193.1"/>
    </source>
</evidence>
<dbReference type="EMBL" id="OUUW01000006">
    <property type="protein sequence ID" value="SPP82193.1"/>
    <property type="molecule type" value="Genomic_DNA"/>
</dbReference>
<proteinExistence type="predicted"/>
<organism evidence="1 2">
    <name type="scientific">Drosophila guanche</name>
    <name type="common">Fruit fly</name>
    <dbReference type="NCBI Taxonomy" id="7266"/>
    <lineage>
        <taxon>Eukaryota</taxon>
        <taxon>Metazoa</taxon>
        <taxon>Ecdysozoa</taxon>
        <taxon>Arthropoda</taxon>
        <taxon>Hexapoda</taxon>
        <taxon>Insecta</taxon>
        <taxon>Pterygota</taxon>
        <taxon>Neoptera</taxon>
        <taxon>Endopterygota</taxon>
        <taxon>Diptera</taxon>
        <taxon>Brachycera</taxon>
        <taxon>Muscomorpha</taxon>
        <taxon>Ephydroidea</taxon>
        <taxon>Drosophilidae</taxon>
        <taxon>Drosophila</taxon>
        <taxon>Sophophora</taxon>
    </lineage>
</organism>
<accession>A0A3B0JMU6</accession>
<reference evidence="2" key="1">
    <citation type="submission" date="2018-01" db="EMBL/GenBank/DDBJ databases">
        <authorList>
            <person name="Alioto T."/>
            <person name="Alioto T."/>
        </authorList>
    </citation>
    <scope>NUCLEOTIDE SEQUENCE [LARGE SCALE GENOMIC DNA]</scope>
</reference>
<protein>
    <submittedName>
        <fullName evidence="1">Uncharacterized protein</fullName>
    </submittedName>
</protein>
<feature type="non-terminal residue" evidence="1">
    <location>
        <position position="336"/>
    </location>
</feature>
<sequence>MPLATLNQIERKQCASTVMMEMYETGGAVVGGAVGDCASARVESSLLVVCDYDEQAEDEGIGGSCPSQCHSITAHCAPCTVLRAPRTARYWQHRPSLTHVEFLAENQIQKPIPNPNQTVIMSLADRNRTQTPTQTPCADSEHSMDCVVDPLQNQVKNGMGNGNRNCEKRRRPYNYRGGRFLCHKIVQNGMESRFGSQSPRAPPVGSAVTRLSLSATCCDSTRTRESRTVRIFWLKLLEITQGPGIRGVLSCERSAMANIVGLAIKWSPVRVARTACVIEEVQGRASQLDRERLVIDDDGPQQRHRPMPLLLLYSVMGVAALTPRSGICRRLPCFPF</sequence>
<dbReference type="AlphaFoldDB" id="A0A3B0JMU6"/>
<dbReference type="Proteomes" id="UP000268350">
    <property type="component" value="Unassembled WGS sequence"/>
</dbReference>